<feature type="region of interest" description="Disordered" evidence="1">
    <location>
        <begin position="27"/>
        <end position="110"/>
    </location>
</feature>
<feature type="chain" id="PRO_5046812874" description="Lipoprotein" evidence="2">
    <location>
        <begin position="27"/>
        <end position="110"/>
    </location>
</feature>
<protein>
    <recommendedName>
        <fullName evidence="5">Lipoprotein</fullName>
    </recommendedName>
</protein>
<dbReference type="Proteomes" id="UP000621266">
    <property type="component" value="Unassembled WGS sequence"/>
</dbReference>
<feature type="signal peptide" evidence="2">
    <location>
        <begin position="1"/>
        <end position="26"/>
    </location>
</feature>
<organism evidence="3 4">
    <name type="scientific">Streptomyces lycii</name>
    <dbReference type="NCBI Taxonomy" id="2654337"/>
    <lineage>
        <taxon>Bacteria</taxon>
        <taxon>Bacillati</taxon>
        <taxon>Actinomycetota</taxon>
        <taxon>Actinomycetes</taxon>
        <taxon>Kitasatosporales</taxon>
        <taxon>Streptomycetaceae</taxon>
        <taxon>Streptomyces</taxon>
    </lineage>
</organism>
<comment type="caution">
    <text evidence="3">The sequence shown here is derived from an EMBL/GenBank/DDBJ whole genome shotgun (WGS) entry which is preliminary data.</text>
</comment>
<sequence>MTGSTAAPARLCVVVLALACVLLGCAAESGPARPSPPSEGGDGKPGDGRTPCPRSQAPEQPSDGGSPGTTGPADSPEPSSGAPGDSTSHTLPPGDGCVIESGIPAMPVDP</sequence>
<name>A0ABQ7FEM7_9ACTN</name>
<keyword evidence="4" id="KW-1185">Reference proteome</keyword>
<evidence type="ECO:0000256" key="1">
    <source>
        <dbReference type="SAM" id="MobiDB-lite"/>
    </source>
</evidence>
<gene>
    <name evidence="3" type="ORF">GCU69_23210</name>
</gene>
<evidence type="ECO:0000313" key="4">
    <source>
        <dbReference type="Proteomes" id="UP000621266"/>
    </source>
</evidence>
<evidence type="ECO:0008006" key="5">
    <source>
        <dbReference type="Google" id="ProtNLM"/>
    </source>
</evidence>
<proteinExistence type="predicted"/>
<evidence type="ECO:0000256" key="2">
    <source>
        <dbReference type="SAM" id="SignalP"/>
    </source>
</evidence>
<evidence type="ECO:0000313" key="3">
    <source>
        <dbReference type="EMBL" id="KAF4406760.1"/>
    </source>
</evidence>
<dbReference type="RefSeq" id="WP_156207058.1">
    <property type="nucleotide sequence ID" value="NZ_WHPN01000351.1"/>
</dbReference>
<accession>A0ABQ7FEM7</accession>
<keyword evidence="2" id="KW-0732">Signal</keyword>
<reference evidence="3 4" key="1">
    <citation type="submission" date="2019-10" db="EMBL/GenBank/DDBJ databases">
        <title>Streptomyces tenebrisbrunneis sp.nov., an endogenous actinomycete isolated from of Lycium ruthenicum.</title>
        <authorList>
            <person name="Ma L."/>
        </authorList>
    </citation>
    <scope>NUCLEOTIDE SEQUENCE [LARGE SCALE GENOMIC DNA]</scope>
    <source>
        <strain evidence="3 4">TRM 66187</strain>
    </source>
</reference>
<feature type="compositionally biased region" description="Low complexity" evidence="1">
    <location>
        <begin position="61"/>
        <end position="76"/>
    </location>
</feature>
<dbReference type="EMBL" id="WHPN01000351">
    <property type="protein sequence ID" value="KAF4406760.1"/>
    <property type="molecule type" value="Genomic_DNA"/>
</dbReference>